<dbReference type="EMBL" id="DXGD01000379">
    <property type="protein sequence ID" value="HIX00515.1"/>
    <property type="molecule type" value="Genomic_DNA"/>
</dbReference>
<dbReference type="SUPFAM" id="SSF55729">
    <property type="entry name" value="Acyl-CoA N-acyltransferases (Nat)"/>
    <property type="match status" value="1"/>
</dbReference>
<gene>
    <name evidence="4" type="ORF">H9871_10280</name>
</gene>
<accession>A0A9D1UU75</accession>
<evidence type="ECO:0000256" key="1">
    <source>
        <dbReference type="ARBA" id="ARBA00022679"/>
    </source>
</evidence>
<reference evidence="4" key="1">
    <citation type="journal article" date="2021" name="PeerJ">
        <title>Extensive microbial diversity within the chicken gut microbiome revealed by metagenomics and culture.</title>
        <authorList>
            <person name="Gilroy R."/>
            <person name="Ravi A."/>
            <person name="Getino M."/>
            <person name="Pursley I."/>
            <person name="Horton D.L."/>
            <person name="Alikhan N.F."/>
            <person name="Baker D."/>
            <person name="Gharbi K."/>
            <person name="Hall N."/>
            <person name="Watson M."/>
            <person name="Adriaenssens E.M."/>
            <person name="Foster-Nyarko E."/>
            <person name="Jarju S."/>
            <person name="Secka A."/>
            <person name="Antonio M."/>
            <person name="Oren A."/>
            <person name="Chaudhuri R.R."/>
            <person name="La Ragione R."/>
            <person name="Hildebrand F."/>
            <person name="Pallen M.J."/>
        </authorList>
    </citation>
    <scope>NUCLEOTIDE SEQUENCE</scope>
    <source>
        <strain evidence="4">ChiHejej3B27-3195</strain>
    </source>
</reference>
<name>A0A9D1UU75_9MICC</name>
<evidence type="ECO:0000313" key="5">
    <source>
        <dbReference type="Proteomes" id="UP000824151"/>
    </source>
</evidence>
<dbReference type="GO" id="GO:0016747">
    <property type="term" value="F:acyltransferase activity, transferring groups other than amino-acyl groups"/>
    <property type="evidence" value="ECO:0007669"/>
    <property type="project" value="InterPro"/>
</dbReference>
<evidence type="ECO:0000256" key="2">
    <source>
        <dbReference type="ARBA" id="ARBA00023315"/>
    </source>
</evidence>
<protein>
    <submittedName>
        <fullName evidence="4">GNAT family N-acetyltransferase</fullName>
    </submittedName>
</protein>
<evidence type="ECO:0000313" key="4">
    <source>
        <dbReference type="EMBL" id="HIX00515.1"/>
    </source>
</evidence>
<sequence length="162" mass="17746">MDVDSRIATSHAEFTVRRARAEDVPEIVDLLIDDRLGKTRESQDMAAYHQAFEEITGDPQHFLAVCEDLQGRCAGTFHLTLIPGLSRGATKRLQVESVRVAAAARCSGLGSAMFTWAEKFGRAHGATLLQLTSDKSRGDAIRFYEGLGFTASHEGLKKAIRP</sequence>
<evidence type="ECO:0000259" key="3">
    <source>
        <dbReference type="PROSITE" id="PS51186"/>
    </source>
</evidence>
<dbReference type="Gene3D" id="3.40.630.30">
    <property type="match status" value="1"/>
</dbReference>
<keyword evidence="1" id="KW-0808">Transferase</keyword>
<keyword evidence="2" id="KW-0012">Acyltransferase</keyword>
<dbReference type="PROSITE" id="PS51186">
    <property type="entry name" value="GNAT"/>
    <property type="match status" value="1"/>
</dbReference>
<dbReference type="InterPro" id="IPR016181">
    <property type="entry name" value="Acyl_CoA_acyltransferase"/>
</dbReference>
<dbReference type="InterPro" id="IPR000182">
    <property type="entry name" value="GNAT_dom"/>
</dbReference>
<reference evidence="4" key="2">
    <citation type="submission" date="2021-04" db="EMBL/GenBank/DDBJ databases">
        <authorList>
            <person name="Gilroy R."/>
        </authorList>
    </citation>
    <scope>NUCLEOTIDE SEQUENCE</scope>
    <source>
        <strain evidence="4">ChiHejej3B27-3195</strain>
    </source>
</reference>
<dbReference type="InterPro" id="IPR050832">
    <property type="entry name" value="Bact_Acetyltransf"/>
</dbReference>
<organism evidence="4 5">
    <name type="scientific">Candidatus Nesterenkonia stercoripullorum</name>
    <dbReference type="NCBI Taxonomy" id="2838701"/>
    <lineage>
        <taxon>Bacteria</taxon>
        <taxon>Bacillati</taxon>
        <taxon>Actinomycetota</taxon>
        <taxon>Actinomycetes</taxon>
        <taxon>Micrococcales</taxon>
        <taxon>Micrococcaceae</taxon>
        <taxon>Nesterenkonia</taxon>
    </lineage>
</organism>
<proteinExistence type="predicted"/>
<dbReference type="Proteomes" id="UP000824151">
    <property type="component" value="Unassembled WGS sequence"/>
</dbReference>
<feature type="domain" description="N-acetyltransferase" evidence="3">
    <location>
        <begin position="14"/>
        <end position="162"/>
    </location>
</feature>
<comment type="caution">
    <text evidence="4">The sequence shown here is derived from an EMBL/GenBank/DDBJ whole genome shotgun (WGS) entry which is preliminary data.</text>
</comment>
<dbReference type="PANTHER" id="PTHR43877">
    <property type="entry name" value="AMINOALKYLPHOSPHONATE N-ACETYLTRANSFERASE-RELATED-RELATED"/>
    <property type="match status" value="1"/>
</dbReference>
<dbReference type="AlphaFoldDB" id="A0A9D1UU75"/>
<dbReference type="Pfam" id="PF00583">
    <property type="entry name" value="Acetyltransf_1"/>
    <property type="match status" value="1"/>
</dbReference>